<dbReference type="GO" id="GO:0099072">
    <property type="term" value="P:regulation of postsynaptic membrane neurotransmitter receptor levels"/>
    <property type="evidence" value="ECO:0007669"/>
    <property type="project" value="TreeGrafter"/>
</dbReference>
<dbReference type="GO" id="GO:1900449">
    <property type="term" value="P:regulation of glutamate receptor signaling pathway"/>
    <property type="evidence" value="ECO:0007669"/>
    <property type="project" value="InterPro"/>
</dbReference>
<dbReference type="PANTHER" id="PTHR46902">
    <property type="entry name" value="DOMON DOMAIN-CONTAINING PROTEIN FRRS1L"/>
    <property type="match status" value="1"/>
</dbReference>
<proteinExistence type="predicted"/>
<reference evidence="1 2" key="1">
    <citation type="journal article" date="2018" name="G3 (Bethesda)">
        <title>A High-Quality Reference Genome for the Invasive Mosquitofish Gambusia affinis Using a Chicago Library.</title>
        <authorList>
            <person name="Hoffberg S.L."/>
            <person name="Troendle N.J."/>
            <person name="Glenn T.C."/>
            <person name="Mahmud O."/>
            <person name="Louha S."/>
            <person name="Chalopin D."/>
            <person name="Bennetzen J.L."/>
            <person name="Mauricio R."/>
        </authorList>
    </citation>
    <scope>NUCLEOTIDE SEQUENCE [LARGE SCALE GENOMIC DNA]</scope>
    <source>
        <strain evidence="1">NE01/NJP1002.9</strain>
        <tissue evidence="1">Muscle</tissue>
    </source>
</reference>
<comment type="caution">
    <text evidence="1">The sequence shown here is derived from an EMBL/GenBank/DDBJ whole genome shotgun (WGS) entry which is preliminary data.</text>
</comment>
<evidence type="ECO:0008006" key="3">
    <source>
        <dbReference type="Google" id="ProtNLM"/>
    </source>
</evidence>
<sequence length="304" mass="32613">MENLQFCSNCHPVMTVLVAVNPDDVIWKTSSIKKDKKKKYTCDIVVLRHPVPAKPRPFQAEMEHKMMQVFAAMMVFLALSFQPVLSQADISKTGCGTTKQCVQQPDSCDPTTTSCLFGSARPTVLKPPNGVDLAFELSGNVPGVNSSEYIAVGLTNEAQINFMLFICALNNNSGNATFFNMSTVYNRTSNTLNSTNAKPMTDVKNTINGTSIKCTFNVAGLNTTTDAALVRAADTTYRMVVGSGTVDGNGLVAFTIAKIGNAIDLSSFPNSTNTTATGGANRPFYSNAVLPLLSFLTLSILTFA</sequence>
<keyword evidence="2" id="KW-1185">Reference proteome</keyword>
<dbReference type="PANTHER" id="PTHR46902:SF1">
    <property type="entry name" value="DOMON DOMAIN-CONTAINING PROTEIN FRRS1L"/>
    <property type="match status" value="1"/>
</dbReference>
<evidence type="ECO:0000313" key="1">
    <source>
        <dbReference type="EMBL" id="PWA30103.1"/>
    </source>
</evidence>
<evidence type="ECO:0000313" key="2">
    <source>
        <dbReference type="Proteomes" id="UP000250572"/>
    </source>
</evidence>
<accession>A0A315W363</accession>
<dbReference type="EMBL" id="NHOQ01000466">
    <property type="protein sequence ID" value="PWA30103.1"/>
    <property type="molecule type" value="Genomic_DNA"/>
</dbReference>
<dbReference type="InterPro" id="IPR042789">
    <property type="entry name" value="FRRS1L"/>
</dbReference>
<name>A0A315W363_GAMAF</name>
<dbReference type="Proteomes" id="UP000250572">
    <property type="component" value="Unassembled WGS sequence"/>
</dbReference>
<protein>
    <recommendedName>
        <fullName evidence="3">Ferric-chelate reductase 1</fullName>
    </recommendedName>
</protein>
<dbReference type="AlphaFoldDB" id="A0A315W363"/>
<organism evidence="1 2">
    <name type="scientific">Gambusia affinis</name>
    <name type="common">Western mosquitofish</name>
    <name type="synonym">Heterandria affinis</name>
    <dbReference type="NCBI Taxonomy" id="33528"/>
    <lineage>
        <taxon>Eukaryota</taxon>
        <taxon>Metazoa</taxon>
        <taxon>Chordata</taxon>
        <taxon>Craniata</taxon>
        <taxon>Vertebrata</taxon>
        <taxon>Euteleostomi</taxon>
        <taxon>Actinopterygii</taxon>
        <taxon>Neopterygii</taxon>
        <taxon>Teleostei</taxon>
        <taxon>Neoteleostei</taxon>
        <taxon>Acanthomorphata</taxon>
        <taxon>Ovalentaria</taxon>
        <taxon>Atherinomorphae</taxon>
        <taxon>Cyprinodontiformes</taxon>
        <taxon>Poeciliidae</taxon>
        <taxon>Poeciliinae</taxon>
        <taxon>Gambusia</taxon>
    </lineage>
</organism>
<gene>
    <name evidence="1" type="ORF">CCH79_00009698</name>
</gene>